<dbReference type="Pfam" id="PF01590">
    <property type="entry name" value="GAF"/>
    <property type="match status" value="1"/>
</dbReference>
<dbReference type="CDD" id="cd00130">
    <property type="entry name" value="PAS"/>
    <property type="match status" value="1"/>
</dbReference>
<dbReference type="Gene3D" id="3.30.450.20">
    <property type="entry name" value="PAS domain"/>
    <property type="match status" value="2"/>
</dbReference>
<accession>A0A9X3DGH6</accession>
<reference evidence="2" key="1">
    <citation type="submission" date="2022-11" db="EMBL/GenBank/DDBJ databases">
        <authorList>
            <person name="Graham C."/>
            <person name="Newman J.D."/>
        </authorList>
    </citation>
    <scope>NUCLEOTIDE SEQUENCE</scope>
    <source>
        <strain evidence="2">DSM 19486</strain>
    </source>
</reference>
<evidence type="ECO:0000259" key="1">
    <source>
        <dbReference type="PROSITE" id="PS50113"/>
    </source>
</evidence>
<dbReference type="InterPro" id="IPR035965">
    <property type="entry name" value="PAS-like_dom_sf"/>
</dbReference>
<keyword evidence="3" id="KW-1185">Reference proteome</keyword>
<protein>
    <submittedName>
        <fullName evidence="2">PAS domain-containing protein</fullName>
    </submittedName>
</protein>
<dbReference type="InterPro" id="IPR000014">
    <property type="entry name" value="PAS"/>
</dbReference>
<dbReference type="RefSeq" id="WP_029204275.1">
    <property type="nucleotide sequence ID" value="NZ_JAPJUH010000003.1"/>
</dbReference>
<dbReference type="PANTHER" id="PTHR43102">
    <property type="entry name" value="SLR1143 PROTEIN"/>
    <property type="match status" value="1"/>
</dbReference>
<dbReference type="Gene3D" id="3.30.450.40">
    <property type="match status" value="1"/>
</dbReference>
<dbReference type="Pfam" id="PF08447">
    <property type="entry name" value="PAS_3"/>
    <property type="match status" value="1"/>
</dbReference>
<dbReference type="SUPFAM" id="SSF55785">
    <property type="entry name" value="PYP-like sensor domain (PAS domain)"/>
    <property type="match status" value="1"/>
</dbReference>
<dbReference type="PANTHER" id="PTHR43102:SF2">
    <property type="entry name" value="GAF DOMAIN-CONTAINING PROTEIN"/>
    <property type="match status" value="1"/>
</dbReference>
<dbReference type="Proteomes" id="UP001142592">
    <property type="component" value="Unassembled WGS sequence"/>
</dbReference>
<dbReference type="SUPFAM" id="SSF55781">
    <property type="entry name" value="GAF domain-like"/>
    <property type="match status" value="1"/>
</dbReference>
<dbReference type="InterPro" id="IPR013655">
    <property type="entry name" value="PAS_fold_3"/>
</dbReference>
<dbReference type="InterPro" id="IPR003018">
    <property type="entry name" value="GAF"/>
</dbReference>
<dbReference type="InterPro" id="IPR029016">
    <property type="entry name" value="GAF-like_dom_sf"/>
</dbReference>
<evidence type="ECO:0000313" key="3">
    <source>
        <dbReference type="Proteomes" id="UP001142592"/>
    </source>
</evidence>
<dbReference type="EMBL" id="JAPJUH010000003">
    <property type="protein sequence ID" value="MCX3265611.1"/>
    <property type="molecule type" value="Genomic_DNA"/>
</dbReference>
<proteinExistence type="predicted"/>
<evidence type="ECO:0000313" key="2">
    <source>
        <dbReference type="EMBL" id="MCX3265611.1"/>
    </source>
</evidence>
<feature type="domain" description="PAC" evidence="1">
    <location>
        <begin position="410"/>
        <end position="452"/>
    </location>
</feature>
<name>A0A9X3DGH6_9SPHI</name>
<dbReference type="PROSITE" id="PS50113">
    <property type="entry name" value="PAC"/>
    <property type="match status" value="1"/>
</dbReference>
<sequence length="452" mass="51024">MMKVNELWLSRDESTRLATLSRYKTVCSPSEHALEDFAQLACEIFDLPMCLISLVDLDKVYLKACVGFAGLKSLPRTDSLLGRLLPSNQVIIVDSHEETLQFSSLLNTTILFCAGVALITPDGHNIGSLWLMNDQSTDFELKKQSLLMKFEQVLIDRMGLWLVAAEDAAMRIQNVKLVSENERVVEKISHLMDYHQEISNANNVLEGVLDSFEMIFQQAPIAMGICSGADKNIWQANAMMEKSFGINIVGQRLHHLIVEINGDDFEKLVNDTYQQAKPFQAKEAKLFIDLPGEKKHIYANLSLQPVGRMGDEPDNIMFIIDNVTEQVFEKQVMEEANNVLINAIEDTDMGYTIVEFATGNMNANARLKQNYGYAPFEPFNYDDLFAAMLPEYRSAIKAAVEKAIVNRSIYQSEYQVRWPDGSVHWIRGYGKPIYDANGKASHIIGFNKIISK</sequence>
<dbReference type="InterPro" id="IPR000700">
    <property type="entry name" value="PAS-assoc_C"/>
</dbReference>
<organism evidence="2 3">
    <name type="scientific">Pedobacter agri</name>
    <dbReference type="NCBI Taxonomy" id="454586"/>
    <lineage>
        <taxon>Bacteria</taxon>
        <taxon>Pseudomonadati</taxon>
        <taxon>Bacteroidota</taxon>
        <taxon>Sphingobacteriia</taxon>
        <taxon>Sphingobacteriales</taxon>
        <taxon>Sphingobacteriaceae</taxon>
        <taxon>Pedobacter</taxon>
    </lineage>
</organism>
<dbReference type="AlphaFoldDB" id="A0A9X3DGH6"/>
<comment type="caution">
    <text evidence="2">The sequence shown here is derived from an EMBL/GenBank/DDBJ whole genome shotgun (WGS) entry which is preliminary data.</text>
</comment>
<gene>
    <name evidence="2" type="ORF">OQZ29_12690</name>
</gene>